<name>A0A2V1GU19_9GAMM</name>
<evidence type="ECO:0000259" key="2">
    <source>
        <dbReference type="Pfam" id="PF13609"/>
    </source>
</evidence>
<evidence type="ECO:0000313" key="3">
    <source>
        <dbReference type="EMBL" id="PVZ69509.1"/>
    </source>
</evidence>
<dbReference type="GO" id="GO:0015288">
    <property type="term" value="F:porin activity"/>
    <property type="evidence" value="ECO:0007669"/>
    <property type="project" value="InterPro"/>
</dbReference>
<dbReference type="InterPro" id="IPR033900">
    <property type="entry name" value="Gram_neg_porin_domain"/>
</dbReference>
<reference evidence="3 4" key="1">
    <citation type="submission" date="2018-04" db="EMBL/GenBank/DDBJ databases">
        <title>Thalassorhabdus spongiae gen. nov., sp. nov., isolated from a marine sponge in South-West Iceland.</title>
        <authorList>
            <person name="Knobloch S."/>
            <person name="Daussin A."/>
            <person name="Johannsson R."/>
            <person name="Marteinsson V.T."/>
        </authorList>
    </citation>
    <scope>NUCLEOTIDE SEQUENCE [LARGE SCALE GENOMIC DNA]</scope>
    <source>
        <strain evidence="3 4">Hp12</strain>
    </source>
</reference>
<feature type="signal peptide" evidence="1">
    <location>
        <begin position="1"/>
        <end position="20"/>
    </location>
</feature>
<dbReference type="SUPFAM" id="SSF56935">
    <property type="entry name" value="Porins"/>
    <property type="match status" value="1"/>
</dbReference>
<dbReference type="Gene3D" id="2.40.160.10">
    <property type="entry name" value="Porin"/>
    <property type="match status" value="1"/>
</dbReference>
<dbReference type="RefSeq" id="WP_116686845.1">
    <property type="nucleotide sequence ID" value="NZ_CAWNYD010000003.1"/>
</dbReference>
<keyword evidence="1" id="KW-0732">Signal</keyword>
<feature type="domain" description="Porin" evidence="2">
    <location>
        <begin position="95"/>
        <end position="300"/>
    </location>
</feature>
<organism evidence="3 4">
    <name type="scientific">Pelagibaculum spongiae</name>
    <dbReference type="NCBI Taxonomy" id="2080658"/>
    <lineage>
        <taxon>Bacteria</taxon>
        <taxon>Pseudomonadati</taxon>
        <taxon>Pseudomonadota</taxon>
        <taxon>Gammaproteobacteria</taxon>
        <taxon>Oceanospirillales</taxon>
        <taxon>Pelagibaculum</taxon>
    </lineage>
</organism>
<protein>
    <recommendedName>
        <fullName evidence="2">Porin domain-containing protein</fullName>
    </recommendedName>
</protein>
<dbReference type="GO" id="GO:0016020">
    <property type="term" value="C:membrane"/>
    <property type="evidence" value="ECO:0007669"/>
    <property type="project" value="InterPro"/>
</dbReference>
<proteinExistence type="predicted"/>
<accession>A0A2V1GU19</accession>
<evidence type="ECO:0000256" key="1">
    <source>
        <dbReference type="SAM" id="SignalP"/>
    </source>
</evidence>
<dbReference type="InterPro" id="IPR023614">
    <property type="entry name" value="Porin_dom_sf"/>
</dbReference>
<comment type="caution">
    <text evidence="3">The sequence shown here is derived from an EMBL/GenBank/DDBJ whole genome shotgun (WGS) entry which is preliminary data.</text>
</comment>
<sequence length="320" mass="34517">MFKKSLLAIAMFPVAAMADANITVPMELEYNNLYSAESNADEKANLFATIEPEITVGITEQLSFFGQIALEEINESENSDDRYLEDHGFYINEFKLQYDTEQFGGFIGKTGINFGTGFDAPGIFTSGFAGDYEITEQIAVGGYFNTGSISISAGVFHGDSNLDKRYIESVERSGSPDNKFASYAIAVDSEFKALTIHAAYADFDNGDNTDNTDAWVFGLGHSSEIGATELTPMLEIATDKDDINYLTAAIEVASGPISGVVGFSSTDDADDKTRQLEIAGGYALQNGLELGMAFAQKRSGNGDKTNIIGLIAAYELSYDL</sequence>
<evidence type="ECO:0000313" key="4">
    <source>
        <dbReference type="Proteomes" id="UP000244906"/>
    </source>
</evidence>
<dbReference type="EMBL" id="QDDL01000003">
    <property type="protein sequence ID" value="PVZ69509.1"/>
    <property type="molecule type" value="Genomic_DNA"/>
</dbReference>
<dbReference type="Proteomes" id="UP000244906">
    <property type="component" value="Unassembled WGS sequence"/>
</dbReference>
<dbReference type="Pfam" id="PF13609">
    <property type="entry name" value="Porin_4"/>
    <property type="match status" value="1"/>
</dbReference>
<gene>
    <name evidence="3" type="ORF">DC094_09270</name>
</gene>
<keyword evidence="4" id="KW-1185">Reference proteome</keyword>
<dbReference type="AlphaFoldDB" id="A0A2V1GU19"/>
<feature type="chain" id="PRO_5016107092" description="Porin domain-containing protein" evidence="1">
    <location>
        <begin position="21"/>
        <end position="320"/>
    </location>
</feature>